<dbReference type="EMBL" id="CP017478">
    <property type="protein sequence ID" value="AOW21945.1"/>
    <property type="molecule type" value="Genomic_DNA"/>
</dbReference>
<reference evidence="1 2" key="1">
    <citation type="submission" date="2016-10" db="EMBL/GenBank/DDBJ databases">
        <title>Lutibacter sp. LPB0138, isolated from marine gastropod.</title>
        <authorList>
            <person name="Kim E."/>
            <person name="Yi H."/>
        </authorList>
    </citation>
    <scope>NUCLEOTIDE SEQUENCE [LARGE SCALE GENOMIC DNA]</scope>
    <source>
        <strain evidence="1 2">LPB0138</strain>
    </source>
</reference>
<dbReference type="STRING" id="1850246.LPB138_15160"/>
<proteinExistence type="predicted"/>
<dbReference type="RefSeq" id="WP_070238105.1">
    <property type="nucleotide sequence ID" value="NZ_CP017478.1"/>
</dbReference>
<protein>
    <submittedName>
        <fullName evidence="1">Uncharacterized protein</fullName>
    </submittedName>
</protein>
<dbReference type="AlphaFoldDB" id="A0A1D8PBN4"/>
<evidence type="ECO:0000313" key="2">
    <source>
        <dbReference type="Proteomes" id="UP000176050"/>
    </source>
</evidence>
<gene>
    <name evidence="1" type="ORF">LPB138_15160</name>
</gene>
<dbReference type="Proteomes" id="UP000176050">
    <property type="component" value="Chromosome"/>
</dbReference>
<accession>A0A1D8PBN4</accession>
<organism evidence="1 2">
    <name type="scientific">Urechidicola croceus</name>
    <dbReference type="NCBI Taxonomy" id="1850246"/>
    <lineage>
        <taxon>Bacteria</taxon>
        <taxon>Pseudomonadati</taxon>
        <taxon>Bacteroidota</taxon>
        <taxon>Flavobacteriia</taxon>
        <taxon>Flavobacteriales</taxon>
        <taxon>Flavobacteriaceae</taxon>
        <taxon>Urechidicola</taxon>
    </lineage>
</organism>
<dbReference type="OrthoDB" id="1421020at2"/>
<dbReference type="KEGG" id="lul:LPB138_15160"/>
<keyword evidence="2" id="KW-1185">Reference proteome</keyword>
<sequence length="207" mass="23940">MKTKSFILITVLMVFSTHQISAQSLRNKINKSVEGITEQINTLSKEKINELDQLAFKIYKNCLNKKENAVIFIDKDNTKKSQLAMIWLQTGFKYYDIDIKVNSAGLSTENKPISYLNTLIDYGFKIKKNKNINPYSYRVNYNSNNNWLIFPKPLKKIENIDNNIKIIVDNDLIDSDISNINLELTIDNLPLHVVYIAAQINHLIKNK</sequence>
<name>A0A1D8PBN4_9FLAO</name>
<evidence type="ECO:0000313" key="1">
    <source>
        <dbReference type="EMBL" id="AOW21945.1"/>
    </source>
</evidence>